<comment type="caution">
    <text evidence="1">The sequence shown here is derived from an EMBL/GenBank/DDBJ whole genome shotgun (WGS) entry which is preliminary data.</text>
</comment>
<sequence length="131" mass="15032">MKHCLLDHKILDMEERHKGELDTLKEEKENLQGLVSRQSYIIQELERQLNKATTNNSMLQKQQLELMDTVHSLVSLCSKEGDRLVFEHNVFGLIVARIGCDSAILDDLEYPNHQAYKFPKTMHVQSAADPG</sequence>
<organism evidence="1 2">
    <name type="scientific">Sphaerodactylus townsendi</name>
    <dbReference type="NCBI Taxonomy" id="933632"/>
    <lineage>
        <taxon>Eukaryota</taxon>
        <taxon>Metazoa</taxon>
        <taxon>Chordata</taxon>
        <taxon>Craniata</taxon>
        <taxon>Vertebrata</taxon>
        <taxon>Euteleostomi</taxon>
        <taxon>Lepidosauria</taxon>
        <taxon>Squamata</taxon>
        <taxon>Bifurcata</taxon>
        <taxon>Gekkota</taxon>
        <taxon>Sphaerodactylidae</taxon>
        <taxon>Sphaerodactylus</taxon>
    </lineage>
</organism>
<accession>A0ACB8FET0</accession>
<gene>
    <name evidence="1" type="primary">ANGPT1_2</name>
    <name evidence="1" type="ORF">K3G42_023368</name>
</gene>
<keyword evidence="2" id="KW-1185">Reference proteome</keyword>
<dbReference type="EMBL" id="CM037622">
    <property type="protein sequence ID" value="KAH8003719.1"/>
    <property type="molecule type" value="Genomic_DNA"/>
</dbReference>
<reference evidence="1" key="1">
    <citation type="submission" date="2021-08" db="EMBL/GenBank/DDBJ databases">
        <title>The first chromosome-level gecko genome reveals the dynamic sex chromosomes of Neotropical dwarf geckos (Sphaerodactylidae: Sphaerodactylus).</title>
        <authorList>
            <person name="Pinto B.J."/>
            <person name="Keating S.E."/>
            <person name="Gamble T."/>
        </authorList>
    </citation>
    <scope>NUCLEOTIDE SEQUENCE</scope>
    <source>
        <strain evidence="1">TG3544</strain>
    </source>
</reference>
<name>A0ACB8FET0_9SAUR</name>
<dbReference type="Proteomes" id="UP000827872">
    <property type="component" value="Linkage Group LG09"/>
</dbReference>
<evidence type="ECO:0000313" key="1">
    <source>
        <dbReference type="EMBL" id="KAH8003719.1"/>
    </source>
</evidence>
<proteinExistence type="predicted"/>
<evidence type="ECO:0000313" key="2">
    <source>
        <dbReference type="Proteomes" id="UP000827872"/>
    </source>
</evidence>
<protein>
    <submittedName>
        <fullName evidence="1">Angiopoietin-1</fullName>
    </submittedName>
</protein>